<keyword evidence="2" id="KW-1185">Reference proteome</keyword>
<reference evidence="1 2" key="1">
    <citation type="journal article" date="2019" name="Sci. Rep.">
        <title>Orb-weaving spider Araneus ventricosus genome elucidates the spidroin gene catalogue.</title>
        <authorList>
            <person name="Kono N."/>
            <person name="Nakamura H."/>
            <person name="Ohtoshi R."/>
            <person name="Moran D.A.P."/>
            <person name="Shinohara A."/>
            <person name="Yoshida Y."/>
            <person name="Fujiwara M."/>
            <person name="Mori M."/>
            <person name="Tomita M."/>
            <person name="Arakawa K."/>
        </authorList>
    </citation>
    <scope>NUCLEOTIDE SEQUENCE [LARGE SCALE GENOMIC DNA]</scope>
</reference>
<name>A0A4Y2VKM9_ARAVE</name>
<protein>
    <submittedName>
        <fullName evidence="1">Uncharacterized protein</fullName>
    </submittedName>
</protein>
<sequence length="117" mass="12666">MVDRISSSSEKCLLRTATVTGRVSEFGSAVGLNGIIQDKRRGNQYEKEIICSFSEVLMSVKSLFPLHSRFGAMGSCPVCLGLAPPLIPISLKLDIHHQSNPLGGLLSRPVPFSARKI</sequence>
<dbReference type="EMBL" id="BGPR01047318">
    <property type="protein sequence ID" value="GBO24327.1"/>
    <property type="molecule type" value="Genomic_DNA"/>
</dbReference>
<accession>A0A4Y2VKM9</accession>
<organism evidence="1 2">
    <name type="scientific">Araneus ventricosus</name>
    <name type="common">Orbweaver spider</name>
    <name type="synonym">Epeira ventricosa</name>
    <dbReference type="NCBI Taxonomy" id="182803"/>
    <lineage>
        <taxon>Eukaryota</taxon>
        <taxon>Metazoa</taxon>
        <taxon>Ecdysozoa</taxon>
        <taxon>Arthropoda</taxon>
        <taxon>Chelicerata</taxon>
        <taxon>Arachnida</taxon>
        <taxon>Araneae</taxon>
        <taxon>Araneomorphae</taxon>
        <taxon>Entelegynae</taxon>
        <taxon>Araneoidea</taxon>
        <taxon>Araneidae</taxon>
        <taxon>Araneus</taxon>
    </lineage>
</organism>
<gene>
    <name evidence="1" type="ORF">AVEN_102130_1</name>
</gene>
<proteinExistence type="predicted"/>
<dbReference type="Proteomes" id="UP000499080">
    <property type="component" value="Unassembled WGS sequence"/>
</dbReference>
<comment type="caution">
    <text evidence="1">The sequence shown here is derived from an EMBL/GenBank/DDBJ whole genome shotgun (WGS) entry which is preliminary data.</text>
</comment>
<evidence type="ECO:0000313" key="2">
    <source>
        <dbReference type="Proteomes" id="UP000499080"/>
    </source>
</evidence>
<dbReference type="AlphaFoldDB" id="A0A4Y2VKM9"/>
<evidence type="ECO:0000313" key="1">
    <source>
        <dbReference type="EMBL" id="GBO24327.1"/>
    </source>
</evidence>